<evidence type="ECO:0000313" key="2">
    <source>
        <dbReference type="EMBL" id="ASK63232.1"/>
    </source>
</evidence>
<accession>A0A220U5I2</accession>
<gene>
    <name evidence="2" type="ORF">CFK37_14280</name>
</gene>
<dbReference type="Pfam" id="PF12685">
    <property type="entry name" value="SpoIIIAH"/>
    <property type="match status" value="1"/>
</dbReference>
<name>A0A220U5I2_9BACI</name>
<dbReference type="KEGG" id="vil:CFK37_14280"/>
<dbReference type="OrthoDB" id="2939102at2"/>
<dbReference type="Proteomes" id="UP000198312">
    <property type="component" value="Chromosome"/>
</dbReference>
<dbReference type="EMBL" id="CP022315">
    <property type="protein sequence ID" value="ASK63232.1"/>
    <property type="molecule type" value="Genomic_DNA"/>
</dbReference>
<protein>
    <submittedName>
        <fullName evidence="2">Stage III sporulation protein AH</fullName>
    </submittedName>
</protein>
<reference evidence="2 3" key="1">
    <citation type="submission" date="2017-07" db="EMBL/GenBank/DDBJ databases">
        <title>Virgibacillus sp. LM2416.</title>
        <authorList>
            <person name="Tak E.J."/>
            <person name="Bae J.-W."/>
        </authorList>
    </citation>
    <scope>NUCLEOTIDE SEQUENCE [LARGE SCALE GENOMIC DNA]</scope>
    <source>
        <strain evidence="2 3">LM2416</strain>
    </source>
</reference>
<sequence>MLKKQTVWLLTMLSLMIVLSVYYMTSPDMEDQAFIDEGLKQNDDVVTTGEGTEGEANVEDIANVGQEDELFTSLRLEIQDSRSERKDRLADVVASSSATTEQKNEALNEMDVLDQLATKESVLEESILANTEYQDVLVRSNQDQVQINVKSGELTNQEVVQIMQMARDEFGEIPVNVYHQPKSE</sequence>
<dbReference type="InterPro" id="IPR038503">
    <property type="entry name" value="SpoIIIAH_sf"/>
</dbReference>
<keyword evidence="3" id="KW-1185">Reference proteome</keyword>
<keyword evidence="1" id="KW-1133">Transmembrane helix</keyword>
<organism evidence="2 3">
    <name type="scientific">Virgibacillus phasianinus</name>
    <dbReference type="NCBI Taxonomy" id="2017483"/>
    <lineage>
        <taxon>Bacteria</taxon>
        <taxon>Bacillati</taxon>
        <taxon>Bacillota</taxon>
        <taxon>Bacilli</taxon>
        <taxon>Bacillales</taxon>
        <taxon>Bacillaceae</taxon>
        <taxon>Virgibacillus</taxon>
    </lineage>
</organism>
<keyword evidence="1" id="KW-0472">Membrane</keyword>
<dbReference type="RefSeq" id="WP_089062491.1">
    <property type="nucleotide sequence ID" value="NZ_CP022315.1"/>
</dbReference>
<feature type="transmembrane region" description="Helical" evidence="1">
    <location>
        <begin position="7"/>
        <end position="25"/>
    </location>
</feature>
<evidence type="ECO:0000256" key="1">
    <source>
        <dbReference type="SAM" id="Phobius"/>
    </source>
</evidence>
<evidence type="ECO:0000313" key="3">
    <source>
        <dbReference type="Proteomes" id="UP000198312"/>
    </source>
</evidence>
<keyword evidence="1" id="KW-0812">Transmembrane</keyword>
<proteinExistence type="predicted"/>
<dbReference type="AlphaFoldDB" id="A0A220U5I2"/>
<dbReference type="Gene3D" id="1.10.287.4300">
    <property type="entry name" value="Stage III sporulation protein AH-like"/>
    <property type="match status" value="1"/>
</dbReference>
<dbReference type="InterPro" id="IPR024232">
    <property type="entry name" value="SpoIIIAH"/>
</dbReference>